<evidence type="ECO:0000256" key="4">
    <source>
        <dbReference type="ARBA" id="ARBA00022989"/>
    </source>
</evidence>
<dbReference type="GO" id="GO:0030553">
    <property type="term" value="F:cGMP binding"/>
    <property type="evidence" value="ECO:0007669"/>
    <property type="project" value="TreeGrafter"/>
</dbReference>
<dbReference type="EMBL" id="OC005145">
    <property type="protein sequence ID" value="CAD7265140.1"/>
    <property type="molecule type" value="Genomic_DNA"/>
</dbReference>
<evidence type="ECO:0000259" key="10">
    <source>
        <dbReference type="PROSITE" id="PS50042"/>
    </source>
</evidence>
<evidence type="ECO:0000256" key="6">
    <source>
        <dbReference type="ARBA" id="ARBA00023136"/>
    </source>
</evidence>
<organism evidence="11">
    <name type="scientific">Timema shepardi</name>
    <name type="common">Walking stick</name>
    <dbReference type="NCBI Taxonomy" id="629360"/>
    <lineage>
        <taxon>Eukaryota</taxon>
        <taxon>Metazoa</taxon>
        <taxon>Ecdysozoa</taxon>
        <taxon>Arthropoda</taxon>
        <taxon>Hexapoda</taxon>
        <taxon>Insecta</taxon>
        <taxon>Pterygota</taxon>
        <taxon>Neoptera</taxon>
        <taxon>Polyneoptera</taxon>
        <taxon>Phasmatodea</taxon>
        <taxon>Timematodea</taxon>
        <taxon>Timematoidea</taxon>
        <taxon>Timematidae</taxon>
        <taxon>Timema</taxon>
    </lineage>
</organism>
<dbReference type="InterPro" id="IPR000595">
    <property type="entry name" value="cNMP-bd_dom"/>
</dbReference>
<dbReference type="PROSITE" id="PS50042">
    <property type="entry name" value="CNMP_BINDING_3"/>
    <property type="match status" value="1"/>
</dbReference>
<accession>A0A7R9B2H0</accession>
<evidence type="ECO:0000256" key="1">
    <source>
        <dbReference type="ARBA" id="ARBA00004141"/>
    </source>
</evidence>
<dbReference type="PROSITE" id="PS00889">
    <property type="entry name" value="CNMP_BINDING_2"/>
    <property type="match status" value="1"/>
</dbReference>
<keyword evidence="6" id="KW-0472">Membrane</keyword>
<keyword evidence="5" id="KW-0406">Ion transport</keyword>
<dbReference type="GO" id="GO:0005223">
    <property type="term" value="F:intracellularly cGMP-activated cation channel activity"/>
    <property type="evidence" value="ECO:0007669"/>
    <property type="project" value="TreeGrafter"/>
</dbReference>
<dbReference type="InterPro" id="IPR014710">
    <property type="entry name" value="RmlC-like_jellyroll"/>
</dbReference>
<feature type="region of interest" description="Disordered" evidence="9">
    <location>
        <begin position="431"/>
        <end position="461"/>
    </location>
</feature>
<dbReference type="GO" id="GO:0005222">
    <property type="term" value="F:intracellularly cAMP-activated cation channel activity"/>
    <property type="evidence" value="ECO:0007669"/>
    <property type="project" value="TreeGrafter"/>
</dbReference>
<dbReference type="InterPro" id="IPR050866">
    <property type="entry name" value="CNG_cation_channel"/>
</dbReference>
<reference evidence="11" key="1">
    <citation type="submission" date="2020-11" db="EMBL/GenBank/DDBJ databases">
        <authorList>
            <person name="Tran Van P."/>
        </authorList>
    </citation>
    <scope>NUCLEOTIDE SEQUENCE</scope>
</reference>
<dbReference type="AlphaFoldDB" id="A0A7R9B2H0"/>
<dbReference type="GO" id="GO:0005886">
    <property type="term" value="C:plasma membrane"/>
    <property type="evidence" value="ECO:0007669"/>
    <property type="project" value="TreeGrafter"/>
</dbReference>
<evidence type="ECO:0000256" key="9">
    <source>
        <dbReference type="SAM" id="MobiDB-lite"/>
    </source>
</evidence>
<dbReference type="Gene3D" id="2.60.120.10">
    <property type="entry name" value="Jelly Rolls"/>
    <property type="match status" value="2"/>
</dbReference>
<dbReference type="SMART" id="SM00100">
    <property type="entry name" value="cNMP"/>
    <property type="match status" value="1"/>
</dbReference>
<dbReference type="InterPro" id="IPR018490">
    <property type="entry name" value="cNMP-bd_dom_sf"/>
</dbReference>
<keyword evidence="7" id="KW-1071">Ligand-gated ion channel</keyword>
<evidence type="ECO:0000256" key="7">
    <source>
        <dbReference type="ARBA" id="ARBA00023286"/>
    </source>
</evidence>
<evidence type="ECO:0000256" key="2">
    <source>
        <dbReference type="ARBA" id="ARBA00022448"/>
    </source>
</evidence>
<evidence type="ECO:0000256" key="3">
    <source>
        <dbReference type="ARBA" id="ARBA00022692"/>
    </source>
</evidence>
<keyword evidence="8" id="KW-0407">Ion channel</keyword>
<feature type="domain" description="Cyclic nucleotide-binding" evidence="10">
    <location>
        <begin position="239"/>
        <end position="331"/>
    </location>
</feature>
<name>A0A7R9B2H0_TIMSH</name>
<dbReference type="CDD" id="cd00038">
    <property type="entry name" value="CAP_ED"/>
    <property type="match status" value="1"/>
</dbReference>
<evidence type="ECO:0000256" key="8">
    <source>
        <dbReference type="ARBA" id="ARBA00023303"/>
    </source>
</evidence>
<dbReference type="SUPFAM" id="SSF51206">
    <property type="entry name" value="cAMP-binding domain-like"/>
    <property type="match status" value="2"/>
</dbReference>
<dbReference type="GO" id="GO:0044877">
    <property type="term" value="F:protein-containing complex binding"/>
    <property type="evidence" value="ECO:0007669"/>
    <property type="project" value="TreeGrafter"/>
</dbReference>
<protein>
    <recommendedName>
        <fullName evidence="10">Cyclic nucleotide-binding domain-containing protein</fullName>
    </recommendedName>
</protein>
<dbReference type="InterPro" id="IPR018488">
    <property type="entry name" value="cNMP-bd_CS"/>
</dbReference>
<dbReference type="PANTHER" id="PTHR45638">
    <property type="entry name" value="CYCLIC NUCLEOTIDE-GATED CATION CHANNEL SUBUNIT A"/>
    <property type="match status" value="1"/>
</dbReference>
<keyword evidence="3" id="KW-0812">Transmembrane</keyword>
<feature type="compositionally biased region" description="Polar residues" evidence="9">
    <location>
        <begin position="445"/>
        <end position="461"/>
    </location>
</feature>
<evidence type="ECO:0000256" key="5">
    <source>
        <dbReference type="ARBA" id="ARBA00023065"/>
    </source>
</evidence>
<sequence length="515" mass="57211">MIIYKVTVAIHDRSEWSGVATQMCDRSGWSDEKLKGVIHDHFSPRSSRLWKVSCTLSVVSSAYSSRRIHPQRLGVIIPDTSLLPFLAGGQNTLVHIQVSFCIHERSIAPHHHSITSGFHIHDEHGIIDTLPHKMKTDIAINVHIQTLSKVQLFHDCDEALLRELVLKLKPIIFLPNDYICRKLMGVRCAGPRSDHSFSDWTIGFLTLPVECFSPRPEILTECLLGVAPINIRSVHLEGVQHTLKEELTPPTDGSLAKGEVGKEMYIVKTGLVEVMGGEGNTEVLATLTEGSVFGEISLLALSGGNRRTADVRSKGFSNLFILSKSDLNESIVHYPEAQEILKKKARYLMKQNAARERKSNTDAEIIIGNPESTPETPRLVHTVMQVVPPNSGTARLLKYGSRKSSRIPQGGNKKKENTPEWINTAIAIVKRESPKKEPEPGVNNIPESNNGNQQHEYSEEMCSTGSQQHVFKHMCTTGCIGVRRTALHTSTYWSTAAEYTTIKGSERLTSVRVSD</sequence>
<dbReference type="Pfam" id="PF00027">
    <property type="entry name" value="cNMP_binding"/>
    <property type="match status" value="1"/>
</dbReference>
<dbReference type="GO" id="GO:0017071">
    <property type="term" value="C:intracellular cyclic nucleotide activated cation channel complex"/>
    <property type="evidence" value="ECO:0007669"/>
    <property type="project" value="TreeGrafter"/>
</dbReference>
<proteinExistence type="predicted"/>
<gene>
    <name evidence="11" type="ORF">TSIB3V08_LOCUS9185</name>
</gene>
<keyword evidence="4" id="KW-1133">Transmembrane helix</keyword>
<keyword evidence="2" id="KW-0813">Transport</keyword>
<comment type="subcellular location">
    <subcellularLocation>
        <location evidence="1">Membrane</location>
        <topology evidence="1">Multi-pass membrane protein</topology>
    </subcellularLocation>
</comment>
<evidence type="ECO:0000313" key="11">
    <source>
        <dbReference type="EMBL" id="CAD7265140.1"/>
    </source>
</evidence>
<dbReference type="PANTHER" id="PTHR45638:SF1">
    <property type="entry name" value="CYCLIC NUCLEOTIDE-GATED ION CHANNEL SUBUNIT B, ISOFORM A"/>
    <property type="match status" value="1"/>
</dbReference>